<dbReference type="EMBL" id="CP017562">
    <property type="protein sequence ID" value="APA87474.1"/>
    <property type="molecule type" value="Genomic_DNA"/>
</dbReference>
<sequence>MAEPSTQGQAQPGEASLETSDFANLLQKEFKPKSEKAKEAVETAVRTLAEQALRDTNVISGDVLATIESLIAQIDEKLTAQINQIIHSEEFQKVESAWRGLHYLVNNTETDETLKIRVMNVSKGDLYKTLKKYKGTAWDQSPIFKKLYEEEYGQFGGEPYGALVADYYFDNSGPDVDLLTQISRISAAAHAPFIAGADPAVMLMDSWQELANPRDLTKIFQTPEHAAWRSLRESEDARYVGLAMPRFLARAPYGAKTNPVEEFDFEEDTAGADSGKYAWANAAYAMASNINRSFKMYGWCSRIRGIESGGAVENLPVHAFPTDDGGIDMKCPTEIAISDRREAELAKNGFMPLVHKKNSDFAAFIGAQSLHKPAEFEDPDATANANLAARLPYLFACSRFAHYLKCIVRDKIGSFKERDDMQRWLQNWILQYVDGDPAHSTEESKARRPLAAAEVVVEEVEGNPGYYTSKFFLRPHYQLEGLTVSLRLVSKLPSAKAA</sequence>
<dbReference type="Pfam" id="PF05943">
    <property type="entry name" value="VipB"/>
    <property type="match status" value="1"/>
</dbReference>
<reference evidence="3" key="2">
    <citation type="submission" date="2021-06" db="EMBL/GenBank/DDBJ databases">
        <authorList>
            <person name="Rogers T.H."/>
            <person name="Ramsay J.P."/>
            <person name="Wang P."/>
            <person name="Terpolilli J."/>
        </authorList>
    </citation>
    <scope>NUCLEOTIDE SEQUENCE</scope>
    <source>
        <strain evidence="3">WSM5005</strain>
    </source>
</reference>
<dbReference type="STRING" id="754502.BJG93_18445"/>
<organism evidence="3 4">
    <name type="scientific">Paraburkholderia sprentiae WSM5005</name>
    <dbReference type="NCBI Taxonomy" id="754502"/>
    <lineage>
        <taxon>Bacteria</taxon>
        <taxon>Pseudomonadati</taxon>
        <taxon>Pseudomonadota</taxon>
        <taxon>Betaproteobacteria</taxon>
        <taxon>Burkholderiales</taxon>
        <taxon>Burkholderiaceae</taxon>
        <taxon>Paraburkholderia</taxon>
    </lineage>
</organism>
<dbReference type="PANTHER" id="PTHR35565">
    <property type="entry name" value="CYTOPLASMIC PROTEIN-RELATED"/>
    <property type="match status" value="1"/>
</dbReference>
<dbReference type="RefSeq" id="WP_027194120.1">
    <property type="nucleotide sequence ID" value="NZ_CP017562.2"/>
</dbReference>
<feature type="domain" description="TssC1 N-terminal" evidence="1">
    <location>
        <begin position="69"/>
        <end position="371"/>
    </location>
</feature>
<dbReference type="Pfam" id="PF18945">
    <property type="entry name" value="VipB_2"/>
    <property type="match status" value="1"/>
</dbReference>
<feature type="domain" description="TssC1 C-terminal" evidence="2">
    <location>
        <begin position="381"/>
        <end position="492"/>
    </location>
</feature>
<accession>A0A1I9YME1</accession>
<dbReference type="NCBIfam" id="TIGR03355">
    <property type="entry name" value="VI_chp_2"/>
    <property type="match status" value="1"/>
</dbReference>
<name>A0A1I9YME1_9BURK</name>
<dbReference type="AlphaFoldDB" id="A0A1I9YME1"/>
<dbReference type="InterPro" id="IPR044031">
    <property type="entry name" value="TssC1_N"/>
</dbReference>
<dbReference type="InterPro" id="IPR010269">
    <property type="entry name" value="T6SS_TssC-like"/>
</dbReference>
<evidence type="ECO:0000313" key="3">
    <source>
        <dbReference type="EMBL" id="APA87474.1"/>
    </source>
</evidence>
<reference evidence="3" key="1">
    <citation type="submission" date="2016-09" db="EMBL/GenBank/DDBJ databases">
        <title>The Complete Genome of Burkholderia sprentiae wsm5005.</title>
        <authorList>
            <person name="De Meyer S."/>
            <person name="Wang P."/>
            <person name="Terpolilli J."/>
        </authorList>
    </citation>
    <scope>NUCLEOTIDE SEQUENCE [LARGE SCALE GENOMIC DNA]</scope>
    <source>
        <strain evidence="3">WSM5005</strain>
    </source>
</reference>
<evidence type="ECO:0000313" key="4">
    <source>
        <dbReference type="Proteomes" id="UP000179860"/>
    </source>
</evidence>
<evidence type="ECO:0000259" key="1">
    <source>
        <dbReference type="Pfam" id="PF05943"/>
    </source>
</evidence>
<evidence type="ECO:0000259" key="2">
    <source>
        <dbReference type="Pfam" id="PF18945"/>
    </source>
</evidence>
<proteinExistence type="predicted"/>
<dbReference type="PANTHER" id="PTHR35565:SF3">
    <property type="entry name" value="TYPE VI SECRETION SYSTEM SHEATH PROTEIN TSSC1"/>
    <property type="match status" value="1"/>
</dbReference>
<protein>
    <submittedName>
        <fullName evidence="3">Type VI secretion system contractile sheath large subunit</fullName>
    </submittedName>
</protein>
<dbReference type="InterPro" id="IPR044032">
    <property type="entry name" value="TssC1_C"/>
</dbReference>
<gene>
    <name evidence="3" type="primary">tssC</name>
    <name evidence="3" type="ORF">BJG93_18445</name>
</gene>
<dbReference type="KEGG" id="pspw:BJG93_18445"/>
<dbReference type="Proteomes" id="UP000179860">
    <property type="component" value="Chromosome 2"/>
</dbReference>
<keyword evidence="4" id="KW-1185">Reference proteome</keyword>
<dbReference type="OrthoDB" id="9764000at2"/>